<comment type="caution">
    <text evidence="1">The sequence shown here is derived from an EMBL/GenBank/DDBJ whole genome shotgun (WGS) entry which is preliminary data.</text>
</comment>
<gene>
    <name evidence="1" type="ORF">FH972_022293</name>
</gene>
<organism evidence="1 2">
    <name type="scientific">Carpinus fangiana</name>
    <dbReference type="NCBI Taxonomy" id="176857"/>
    <lineage>
        <taxon>Eukaryota</taxon>
        <taxon>Viridiplantae</taxon>
        <taxon>Streptophyta</taxon>
        <taxon>Embryophyta</taxon>
        <taxon>Tracheophyta</taxon>
        <taxon>Spermatophyta</taxon>
        <taxon>Magnoliopsida</taxon>
        <taxon>eudicotyledons</taxon>
        <taxon>Gunneridae</taxon>
        <taxon>Pentapetalae</taxon>
        <taxon>rosids</taxon>
        <taxon>fabids</taxon>
        <taxon>Fagales</taxon>
        <taxon>Betulaceae</taxon>
        <taxon>Carpinus</taxon>
    </lineage>
</organism>
<reference evidence="1 2" key="1">
    <citation type="submission" date="2019-06" db="EMBL/GenBank/DDBJ databases">
        <title>A chromosomal-level reference genome of Carpinus fangiana (Coryloideae, Betulaceae).</title>
        <authorList>
            <person name="Yang X."/>
            <person name="Wang Z."/>
            <person name="Zhang L."/>
            <person name="Hao G."/>
            <person name="Liu J."/>
            <person name="Yang Y."/>
        </authorList>
    </citation>
    <scope>NUCLEOTIDE SEQUENCE [LARGE SCALE GENOMIC DNA]</scope>
    <source>
        <strain evidence="1">Cfa_2016G</strain>
        <tissue evidence="1">Leaf</tissue>
    </source>
</reference>
<sequence>MMIGTSMQCKRYGASGSHDLAVDARRNKDYQFYPYCQLLMASKVSKATRCKRYNSRYTFEVFCS</sequence>
<dbReference type="Proteomes" id="UP000327013">
    <property type="component" value="Unassembled WGS sequence"/>
</dbReference>
<proteinExistence type="predicted"/>
<dbReference type="EMBL" id="VIBQ01000011">
    <property type="protein sequence ID" value="KAB8340730.1"/>
    <property type="molecule type" value="Genomic_DNA"/>
</dbReference>
<accession>A0A5N6KS60</accession>
<keyword evidence="2" id="KW-1185">Reference proteome</keyword>
<dbReference type="AlphaFoldDB" id="A0A5N6KS60"/>
<protein>
    <submittedName>
        <fullName evidence="1">Uncharacterized protein</fullName>
    </submittedName>
</protein>
<evidence type="ECO:0000313" key="1">
    <source>
        <dbReference type="EMBL" id="KAB8340730.1"/>
    </source>
</evidence>
<evidence type="ECO:0000313" key="2">
    <source>
        <dbReference type="Proteomes" id="UP000327013"/>
    </source>
</evidence>
<name>A0A5N6KS60_9ROSI</name>